<evidence type="ECO:0000256" key="6">
    <source>
        <dbReference type="ARBA" id="ARBA00023002"/>
    </source>
</evidence>
<comment type="similarity">
    <text evidence="2 9">Belongs to the short-chain dehydrogenases/reductases (SDR) family.</text>
</comment>
<evidence type="ECO:0000256" key="1">
    <source>
        <dbReference type="ARBA" id="ARBA00004141"/>
    </source>
</evidence>
<reference evidence="12 13" key="1">
    <citation type="submission" date="2006-06" db="EMBL/GenBank/DDBJ databases">
        <title>Complete sequence of Rubrobacter xylanophilus DSM 9941.</title>
        <authorList>
            <consortium name="US DOE Joint Genome Institute"/>
            <person name="Copeland A."/>
            <person name="Lucas S."/>
            <person name="Lapidus A."/>
            <person name="Barry K."/>
            <person name="Detter J.C."/>
            <person name="Glavina del Rio T."/>
            <person name="Hammon N."/>
            <person name="Israni S."/>
            <person name="Dalin E."/>
            <person name="Tice H."/>
            <person name="Pitluck S."/>
            <person name="Munk A.C."/>
            <person name="Brettin T."/>
            <person name="Bruce D."/>
            <person name="Han C."/>
            <person name="Tapia R."/>
            <person name="Gilna P."/>
            <person name="Schmutz J."/>
            <person name="Larimer F."/>
            <person name="Land M."/>
            <person name="Hauser L."/>
            <person name="Kyrpides N."/>
            <person name="Lykidis A."/>
            <person name="da Costa M.S."/>
            <person name="Rainey F.A."/>
            <person name="Empadinhas N."/>
            <person name="Jolivet E."/>
            <person name="Battista J.R."/>
            <person name="Richardson P."/>
        </authorList>
    </citation>
    <scope>NUCLEOTIDE SEQUENCE [LARGE SCALE GENOMIC DNA]</scope>
    <source>
        <strain evidence="13">DSM 9941 / NBRC 16129 / PRD-1</strain>
    </source>
</reference>
<evidence type="ECO:0000259" key="11">
    <source>
        <dbReference type="SMART" id="SM00822"/>
    </source>
</evidence>
<keyword evidence="4" id="KW-0521">NADP</keyword>
<dbReference type="SUPFAM" id="SSF51735">
    <property type="entry name" value="NAD(P)-binding Rossmann-fold domains"/>
    <property type="match status" value="1"/>
</dbReference>
<gene>
    <name evidence="12" type="ordered locus">Rxyl_2457</name>
</gene>
<evidence type="ECO:0000256" key="4">
    <source>
        <dbReference type="ARBA" id="ARBA00022857"/>
    </source>
</evidence>
<dbReference type="PhylomeDB" id="Q1AT94"/>
<evidence type="ECO:0000256" key="3">
    <source>
        <dbReference type="ARBA" id="ARBA00022692"/>
    </source>
</evidence>
<evidence type="ECO:0000313" key="13">
    <source>
        <dbReference type="Proteomes" id="UP000006637"/>
    </source>
</evidence>
<comment type="subcellular location">
    <subcellularLocation>
        <location evidence="1">Membrane</location>
        <topology evidence="1">Multi-pass membrane protein</topology>
    </subcellularLocation>
</comment>
<dbReference type="PROSITE" id="PS00061">
    <property type="entry name" value="ADH_SHORT"/>
    <property type="match status" value="1"/>
</dbReference>
<keyword evidence="6" id="KW-0560">Oxidoreductase</keyword>
<dbReference type="InterPro" id="IPR036291">
    <property type="entry name" value="NAD(P)-bd_dom_sf"/>
</dbReference>
<dbReference type="OrthoDB" id="4690547at2"/>
<dbReference type="HOGENOM" id="CLU_010194_2_5_11"/>
<accession>Q1AT94</accession>
<dbReference type="InterPro" id="IPR020904">
    <property type="entry name" value="Sc_DH/Rdtase_CS"/>
</dbReference>
<dbReference type="PANTHER" id="PTHR24322:SF736">
    <property type="entry name" value="RETINOL DEHYDROGENASE 10"/>
    <property type="match status" value="1"/>
</dbReference>
<dbReference type="PRINTS" id="PR00081">
    <property type="entry name" value="GDHRDH"/>
</dbReference>
<evidence type="ECO:0000256" key="10">
    <source>
        <dbReference type="SAM" id="MobiDB-lite"/>
    </source>
</evidence>
<evidence type="ECO:0000313" key="12">
    <source>
        <dbReference type="EMBL" id="ABG05384.1"/>
    </source>
</evidence>
<evidence type="ECO:0000256" key="5">
    <source>
        <dbReference type="ARBA" id="ARBA00022989"/>
    </source>
</evidence>
<evidence type="ECO:0000256" key="9">
    <source>
        <dbReference type="RuleBase" id="RU000363"/>
    </source>
</evidence>
<feature type="region of interest" description="Disordered" evidence="10">
    <location>
        <begin position="270"/>
        <end position="291"/>
    </location>
</feature>
<evidence type="ECO:0000256" key="7">
    <source>
        <dbReference type="ARBA" id="ARBA00023098"/>
    </source>
</evidence>
<evidence type="ECO:0000256" key="8">
    <source>
        <dbReference type="ARBA" id="ARBA00023136"/>
    </source>
</evidence>
<dbReference type="SMART" id="SM00822">
    <property type="entry name" value="PKS_KR"/>
    <property type="match status" value="1"/>
</dbReference>
<dbReference type="STRING" id="266117.Rxyl_2457"/>
<keyword evidence="5" id="KW-1133">Transmembrane helix</keyword>
<evidence type="ECO:0000256" key="2">
    <source>
        <dbReference type="ARBA" id="ARBA00006484"/>
    </source>
</evidence>
<dbReference type="KEGG" id="rxy:Rxyl_2457"/>
<dbReference type="PANTHER" id="PTHR24322">
    <property type="entry name" value="PKSB"/>
    <property type="match status" value="1"/>
</dbReference>
<keyword evidence="8" id="KW-0472">Membrane</keyword>
<keyword evidence="7" id="KW-0443">Lipid metabolism</keyword>
<dbReference type="Pfam" id="PF00106">
    <property type="entry name" value="adh_short"/>
    <property type="match status" value="1"/>
</dbReference>
<dbReference type="GO" id="GO:0016020">
    <property type="term" value="C:membrane"/>
    <property type="evidence" value="ECO:0007669"/>
    <property type="project" value="UniProtKB-SubCell"/>
</dbReference>
<protein>
    <submittedName>
        <fullName evidence="12">Short-chain dehydrogenase/reductase SDR</fullName>
    </submittedName>
</protein>
<dbReference type="GO" id="GO:0006066">
    <property type="term" value="P:alcohol metabolic process"/>
    <property type="evidence" value="ECO:0007669"/>
    <property type="project" value="UniProtKB-ARBA"/>
</dbReference>
<name>Q1AT94_RUBXD</name>
<dbReference type="FunFam" id="3.40.50.720:FF:000131">
    <property type="entry name" value="Short-chain dehydrogenase/reductase 3"/>
    <property type="match status" value="1"/>
</dbReference>
<dbReference type="GO" id="GO:0006720">
    <property type="term" value="P:isoprenoid metabolic process"/>
    <property type="evidence" value="ECO:0007669"/>
    <property type="project" value="UniProtKB-ARBA"/>
</dbReference>
<dbReference type="RefSeq" id="WP_011565397.1">
    <property type="nucleotide sequence ID" value="NC_008148.1"/>
</dbReference>
<organism evidence="12 13">
    <name type="scientific">Rubrobacter xylanophilus (strain DSM 9941 / JCM 11954 / NBRC 16129 / PRD-1)</name>
    <dbReference type="NCBI Taxonomy" id="266117"/>
    <lineage>
        <taxon>Bacteria</taxon>
        <taxon>Bacillati</taxon>
        <taxon>Actinomycetota</taxon>
        <taxon>Rubrobacteria</taxon>
        <taxon>Rubrobacterales</taxon>
        <taxon>Rubrobacteraceae</taxon>
        <taxon>Rubrobacter</taxon>
    </lineage>
</organism>
<dbReference type="eggNOG" id="COG0300">
    <property type="taxonomic scope" value="Bacteria"/>
</dbReference>
<feature type="domain" description="Ketoreductase" evidence="11">
    <location>
        <begin position="7"/>
        <end position="219"/>
    </location>
</feature>
<proteinExistence type="inferred from homology"/>
<dbReference type="Gene3D" id="3.40.50.720">
    <property type="entry name" value="NAD(P)-binding Rossmann-like Domain"/>
    <property type="match status" value="1"/>
</dbReference>
<dbReference type="CDD" id="cd05339">
    <property type="entry name" value="17beta-HSDXI-like_SDR_c"/>
    <property type="match status" value="1"/>
</dbReference>
<dbReference type="AlphaFoldDB" id="Q1AT94"/>
<dbReference type="InterPro" id="IPR002347">
    <property type="entry name" value="SDR_fam"/>
</dbReference>
<dbReference type="EMBL" id="CP000386">
    <property type="protein sequence ID" value="ABG05384.1"/>
    <property type="molecule type" value="Genomic_DNA"/>
</dbReference>
<keyword evidence="3" id="KW-0812">Transmembrane</keyword>
<keyword evidence="13" id="KW-1185">Reference proteome</keyword>
<dbReference type="GO" id="GO:0016616">
    <property type="term" value="F:oxidoreductase activity, acting on the CH-OH group of donors, NAD or NADP as acceptor"/>
    <property type="evidence" value="ECO:0007669"/>
    <property type="project" value="TreeGrafter"/>
</dbReference>
<dbReference type="InterPro" id="IPR057326">
    <property type="entry name" value="KR_dom"/>
</dbReference>
<dbReference type="GO" id="GO:0042445">
    <property type="term" value="P:hormone metabolic process"/>
    <property type="evidence" value="ECO:0007669"/>
    <property type="project" value="UniProtKB-ARBA"/>
</dbReference>
<dbReference type="PRINTS" id="PR00080">
    <property type="entry name" value="SDRFAMILY"/>
</dbReference>
<dbReference type="Proteomes" id="UP000006637">
    <property type="component" value="Chromosome"/>
</dbReference>
<sequence length="291" mass="31896">MTEIPGKVALVTGGAGGLGRLMAVKLARRGARVVIYDLDEGAVERAVGEIGARGGGEAHGYVCDVSDREAVYETAERVRGEVGDVDILVNNAGVVTGRRLLEAPDEQIERVFRVNALALYWVTKSFLPRMIERDSGHIVTIASAAGLVGVSKQTDYSASKHAAIGFMESLRVELKRYGHRGVRTTIVNPYYIDTGMFRGVRTRFPRVLPILDPDRVAGKVVRMIERNRQEIKMPLIVTTVPALHVLPADVLDWIMDFFGVNHSMDEFVGRRGSEEEEGAAPRRGALSSRRG</sequence>